<dbReference type="InterPro" id="IPR036390">
    <property type="entry name" value="WH_DNA-bd_sf"/>
</dbReference>
<evidence type="ECO:0000313" key="2">
    <source>
        <dbReference type="EMBL" id="SIS54174.1"/>
    </source>
</evidence>
<dbReference type="Gene3D" id="1.10.10.10">
    <property type="entry name" value="Winged helix-like DNA-binding domain superfamily/Winged helix DNA-binding domain"/>
    <property type="match status" value="1"/>
</dbReference>
<accession>A0A1N7JY96</accession>
<gene>
    <name evidence="2" type="ORF">SAMN05421687_10836</name>
</gene>
<dbReference type="STRING" id="570947.SAMN05421687_10836"/>
<evidence type="ECO:0000256" key="1">
    <source>
        <dbReference type="SAM" id="MobiDB-lite"/>
    </source>
</evidence>
<reference evidence="3" key="1">
    <citation type="submission" date="2017-01" db="EMBL/GenBank/DDBJ databases">
        <authorList>
            <person name="Varghese N."/>
            <person name="Submissions S."/>
        </authorList>
    </citation>
    <scope>NUCLEOTIDE SEQUENCE [LARGE SCALE GENOMIC DNA]</scope>
    <source>
        <strain evidence="3">DSM 23127</strain>
    </source>
</reference>
<dbReference type="AlphaFoldDB" id="A0A1N7JY96"/>
<protein>
    <submittedName>
        <fullName evidence="2">Helix-turn-helix domain-containing protein</fullName>
    </submittedName>
</protein>
<feature type="region of interest" description="Disordered" evidence="1">
    <location>
        <begin position="126"/>
        <end position="163"/>
    </location>
</feature>
<dbReference type="SUPFAM" id="SSF46785">
    <property type="entry name" value="Winged helix' DNA-binding domain"/>
    <property type="match status" value="1"/>
</dbReference>
<name>A0A1N7JY96_9BACI</name>
<dbReference type="InterPro" id="IPR036388">
    <property type="entry name" value="WH-like_DNA-bd_sf"/>
</dbReference>
<dbReference type="OrthoDB" id="2697418at2"/>
<keyword evidence="3" id="KW-1185">Reference proteome</keyword>
<dbReference type="EMBL" id="FTOC01000008">
    <property type="protein sequence ID" value="SIS54174.1"/>
    <property type="molecule type" value="Genomic_DNA"/>
</dbReference>
<evidence type="ECO:0000313" key="3">
    <source>
        <dbReference type="Proteomes" id="UP000187608"/>
    </source>
</evidence>
<organism evidence="2 3">
    <name type="scientific">Salimicrobium flavidum</name>
    <dbReference type="NCBI Taxonomy" id="570947"/>
    <lineage>
        <taxon>Bacteria</taxon>
        <taxon>Bacillati</taxon>
        <taxon>Bacillota</taxon>
        <taxon>Bacilli</taxon>
        <taxon>Bacillales</taxon>
        <taxon>Bacillaceae</taxon>
        <taxon>Salimicrobium</taxon>
    </lineage>
</organism>
<dbReference type="Proteomes" id="UP000187608">
    <property type="component" value="Unassembled WGS sequence"/>
</dbReference>
<dbReference type="RefSeq" id="WP_076559665.1">
    <property type="nucleotide sequence ID" value="NZ_FTOC01000008.1"/>
</dbReference>
<proteinExistence type="predicted"/>
<sequence length="281" mass="31911">MTTYRQVDLIELRELETFTHQNDMDAAIYDHIAELRANEEPASTIEVLRFFGRSSLRVLGVSFAKLATITEQTGYSLSTVRRAIDKLENYGMIEKHPTTKKWKSYGKSRKKSVNIIVIQPVNRQGETLGTSDEFTPHKAEEGYERNEPFQRKHDSKSTTETESTAMLRHAIPSKLYDVLSPFFEGDAEGLYNAVGTLFRAKSSVDSTILAEDHDEYCNAFLNVMRRYKSGKVRSLNAYLYASWQAVTAEITRRKNRVSKSGLSEGLADWFAGELSQELAEV</sequence>
<feature type="compositionally biased region" description="Basic and acidic residues" evidence="1">
    <location>
        <begin position="134"/>
        <end position="159"/>
    </location>
</feature>